<evidence type="ECO:0000313" key="5">
    <source>
        <dbReference type="Proteomes" id="UP000186817"/>
    </source>
</evidence>
<reference evidence="4 5" key="1">
    <citation type="submission" date="2016-02" db="EMBL/GenBank/DDBJ databases">
        <title>Genome analysis of coral dinoflagellate symbionts highlights evolutionary adaptations to a symbiotic lifestyle.</title>
        <authorList>
            <person name="Aranda M."/>
            <person name="Li Y."/>
            <person name="Liew Y.J."/>
            <person name="Baumgarten S."/>
            <person name="Simakov O."/>
            <person name="Wilson M."/>
            <person name="Piel J."/>
            <person name="Ashoor H."/>
            <person name="Bougouffa S."/>
            <person name="Bajic V.B."/>
            <person name="Ryu T."/>
            <person name="Ravasi T."/>
            <person name="Bayer T."/>
            <person name="Micklem G."/>
            <person name="Kim H."/>
            <person name="Bhak J."/>
            <person name="Lajeunesse T.C."/>
            <person name="Voolstra C.R."/>
        </authorList>
    </citation>
    <scope>NUCLEOTIDE SEQUENCE [LARGE SCALE GENOMIC DNA]</scope>
    <source>
        <strain evidence="4 5">CCMP2467</strain>
    </source>
</reference>
<organism evidence="4 5">
    <name type="scientific">Symbiodinium microadriaticum</name>
    <name type="common">Dinoflagellate</name>
    <name type="synonym">Zooxanthella microadriatica</name>
    <dbReference type="NCBI Taxonomy" id="2951"/>
    <lineage>
        <taxon>Eukaryota</taxon>
        <taxon>Sar</taxon>
        <taxon>Alveolata</taxon>
        <taxon>Dinophyceae</taxon>
        <taxon>Suessiales</taxon>
        <taxon>Symbiodiniaceae</taxon>
        <taxon>Symbiodinium</taxon>
    </lineage>
</organism>
<dbReference type="EMBL" id="LSRX01000140">
    <property type="protein sequence ID" value="OLQ07388.1"/>
    <property type="molecule type" value="Genomic_DNA"/>
</dbReference>
<accession>A0A1Q9EJ44</accession>
<sequence>MLTTCVVWQLFFWRLCQAIRDPVAGDGRLSFVQQKEDGNGQCPSATPNLGAVYVSATYHPPQLMLRMGYEQSEWCSSALSDLDLRSLVLQPDFTFLNSRELFLSKTASCDQPMHGVKLLKVKKSTAARRAQLAQRFRVKQVKTMLQAAAQNKLSTQTVRNALLRVPGEEEHVPAVELHMYPEDPRNVSSQWRVLLVPTTRGAFDTWYLCRPAPSSPQCVAKLAFEQLPFYLSSLAGGGYSALDRHRSSPTWLLLAMEVVLACGSVVLLTLILSAGHAMLRTDFRDGGEESKASEFTAEDWYDESGEQVDPEPLDAGSCVMVQEARRGVSLTLSQEGDCWPRAVQAEAKPQAIFAADPDLLPPLPMLVRSSLVMLSVHVTSQWILVEYFTGMYSFPALMCLVFGTVATHVLVMLERYRTFVLGIQYEEVLQTQRHLLRLRRTSAKVVLGFVVLQATMIGTILVKLISSSSKQVMTELGFLLGLALHAKALYDTSSVRQKWREPQLASKEVYTAILETMPSTSTKPTSVSRQRVKKLTTVWRLTTAAAVIALMLVAHIALDVLQLRGELVDYNFSRGKLTYPSGSHAFHNTLLLDQNADSFTVDLQLGDFTKGVWIELTHPLLLDQEKETEPFFMNASGKQQVSLPSGPLYSRLVLHAVGDYKDTAYVIHILRVGEAISVDLSATFSEARYPELAGVVFREKRPLQYQLNHRLWHVPDIDLSQKATLLVTMTSLVLAPMISPFQECQVLSFCPGAPGQQSKCIAQQVVNVGDKTFCIYQYSAEQAIYPDLGDAGVAGKDSSLLQWMQDTVFSGKWVHLTPGSAFTAESSGNHSLSTLFRLTGALQTLQDDNRAIQIVATQDMTNSEALEVPVMVVSGAPPPILVVESESDVRFLLPSFSPEARTDYAVCGGRGILDDVAGHASDSRFAVVHEDLQEPGSCGTVKRREYRSVFKEDSGCKPPGFRYTLKALVRALSPTLGPLRCVEDETGDQSTADELLEWGASPDKSFQGLTPLQIKGWTTIFDEFWPIPASFFFAEAQGNIEALGQLLNRSQDVTARSSALVAAGSHCHARAMELLKDHGATVDGKPKCEDSVLLRVVEQHAMNTQVCQQPAKSVTGVAQNYTALWDVLSILQQMDPASAQNCRGLALRKALSRTDLAALDQLLDRVEKVDQLKGAGGPLAPSLANLLSKGTFTDEGFLKAATLLHAHGMDLEPKRRALLPFVADLCNLPLVKGLLNLGAKPEGVYVFKNASTRASESKMCAAETDREAILDELLKVSFACSSGLGRDPRVDYTTQDAPRSGHVGRMLESAMADVPNNDALNRACQIGGWFCALLHFAVAVLCWFVYFYVGLMALLLWYKTQVFKYSPDSIAEEASLLHRLRGCEVADASQKQAGHQRACYASSGPPDPWSTRALSCDGPRSKTGFDLVISMPELVFAKCGAGIYKGGPVGFGWFRCVPNAKHSGLKRLRRRDTDKTQAAFTLVSNVYPAATTTETVTTTSTTTTATATATPTNRDCDDHDDDADAGDDDDDGEVACWRCGVVSSKRRAFAGMPQMTYRDRTCHLPRVVDLQHEGKPYLNCPLWAPVAFFVVDRVASLSTLIFLAELDGRPRRRNSSEHFVFHSLDPGDRVWLPAPFEPAMEDKASLRSIWDSMERAYAGDNVDRLVRQWLYPEFAAVGVGRQHARNLTQRFLAAGATLPVLFRIRRDEPGSTLLAAKASVPNLLPIRHRTPSGHAGAQSLRAARIFLSIQVVTTKREFPEVWKTDHTARLGSVNKRSNRWEDFATYVRYVSQVFNQTDAYRRLPSEFSHGALLSDNRQEFEQEDLLHTRAVSEWLASAQPPLNASDFFHIKALGPRLGSVNKRSNRWEDFATYVRYVSQVFNQTDAYRRLPSEFSHGALLSDNRQEFEQEDLLHTRAVSEWLASAQPPLNASDFFHIKVEELGRGLRELSRRLCDRMNYCQLGSVNKRSNRWEDFATYVRVWANCWRGGAALQAYHRYRADFQELGYSPHSWNAPSARKGRKEFKKLPLRQLKPQKNDIYDRYDIFQTYWTFGLNVRHPIVRLLFVIVLFLLDLYVFGEVNLFLFRLSFDQLNRWLLLRLLLLSSFVSAGGILLTRKLKKRLALRFEMFTYTGSTLVIGAVGVVVSLILSAKVYNFVRWAMVTKHAACDQPVCDPEWLQLCYILRDVGVVIAPIIVRAVVAYWSNDLHISNSSFARLTQCGAFLADSLAVFLVLDLILQDICIVTQDLDFPHFENSVELKMLGTNIAFEGCLLVKAQGYVYSDSDHICSLGGANVNATIERWTSLDADYRKSWYDCGIPV</sequence>
<keyword evidence="2" id="KW-0812">Transmembrane</keyword>
<dbReference type="InterPro" id="IPR036770">
    <property type="entry name" value="Ankyrin_rpt-contain_sf"/>
</dbReference>
<keyword evidence="2" id="KW-1133">Transmembrane helix</keyword>
<gene>
    <name evidence="4" type="ORF">AK812_SmicGene9209</name>
</gene>
<feature type="transmembrane region" description="Helical" evidence="2">
    <location>
        <begin position="391"/>
        <end position="413"/>
    </location>
</feature>
<feature type="transmembrane region" description="Helical" evidence="2">
    <location>
        <begin position="251"/>
        <end position="274"/>
    </location>
</feature>
<feature type="transmembrane region" description="Helical" evidence="2">
    <location>
        <begin position="538"/>
        <end position="558"/>
    </location>
</feature>
<feature type="region of interest" description="Disordered" evidence="1">
    <location>
        <begin position="1498"/>
        <end position="1529"/>
    </location>
</feature>
<name>A0A1Q9EJ44_SYMMI</name>
<evidence type="ECO:0000313" key="4">
    <source>
        <dbReference type="EMBL" id="OLQ07388.1"/>
    </source>
</evidence>
<comment type="caution">
    <text evidence="4">The sequence shown here is derived from an EMBL/GenBank/DDBJ whole genome shotgun (WGS) entry which is preliminary data.</text>
</comment>
<feature type="transmembrane region" description="Helical" evidence="2">
    <location>
        <begin position="2063"/>
        <end position="2084"/>
    </location>
</feature>
<feature type="transmembrane region" description="Helical" evidence="2">
    <location>
        <begin position="2128"/>
        <end position="2149"/>
    </location>
</feature>
<feature type="compositionally biased region" description="Low complexity" evidence="1">
    <location>
        <begin position="1498"/>
        <end position="1512"/>
    </location>
</feature>
<protein>
    <submittedName>
        <fullName evidence="4">Uncharacterized protein</fullName>
    </submittedName>
</protein>
<feature type="chain" id="PRO_5012615823" evidence="3">
    <location>
        <begin position="19"/>
        <end position="2320"/>
    </location>
</feature>
<feature type="transmembrane region" description="Helical" evidence="2">
    <location>
        <begin position="2096"/>
        <end position="2116"/>
    </location>
</feature>
<dbReference type="Gene3D" id="1.25.40.20">
    <property type="entry name" value="Ankyrin repeat-containing domain"/>
    <property type="match status" value="1"/>
</dbReference>
<evidence type="ECO:0000256" key="2">
    <source>
        <dbReference type="SAM" id="Phobius"/>
    </source>
</evidence>
<keyword evidence="3" id="KW-0732">Signal</keyword>
<feature type="compositionally biased region" description="Acidic residues" evidence="1">
    <location>
        <begin position="1518"/>
        <end position="1529"/>
    </location>
</feature>
<feature type="transmembrane region" description="Helical" evidence="2">
    <location>
        <begin position="1326"/>
        <end position="1358"/>
    </location>
</feature>
<dbReference type="OrthoDB" id="413904at2759"/>
<feature type="signal peptide" evidence="3">
    <location>
        <begin position="1"/>
        <end position="18"/>
    </location>
</feature>
<keyword evidence="5" id="KW-1185">Reference proteome</keyword>
<proteinExistence type="predicted"/>
<dbReference type="SUPFAM" id="SSF48403">
    <property type="entry name" value="Ankyrin repeat"/>
    <property type="match status" value="1"/>
</dbReference>
<feature type="transmembrane region" description="Helical" evidence="2">
    <location>
        <begin position="445"/>
        <end position="466"/>
    </location>
</feature>
<keyword evidence="2" id="KW-0472">Membrane</keyword>
<dbReference type="Proteomes" id="UP000186817">
    <property type="component" value="Unassembled WGS sequence"/>
</dbReference>
<evidence type="ECO:0000256" key="3">
    <source>
        <dbReference type="SAM" id="SignalP"/>
    </source>
</evidence>
<evidence type="ECO:0000256" key="1">
    <source>
        <dbReference type="SAM" id="MobiDB-lite"/>
    </source>
</evidence>